<dbReference type="OrthoDB" id="416253at2759"/>
<dbReference type="InterPro" id="IPR036812">
    <property type="entry name" value="NAD(P)_OxRdtase_dom_sf"/>
</dbReference>
<dbReference type="InterPro" id="IPR018170">
    <property type="entry name" value="Aldo/ket_reductase_CS"/>
</dbReference>
<reference evidence="1 2" key="1">
    <citation type="submission" date="2014-04" db="EMBL/GenBank/DDBJ databases">
        <title>Evolutionary Origins and Diversification of the Mycorrhizal Mutualists.</title>
        <authorList>
            <consortium name="DOE Joint Genome Institute"/>
            <consortium name="Mycorrhizal Genomics Consortium"/>
            <person name="Kohler A."/>
            <person name="Kuo A."/>
            <person name="Nagy L.G."/>
            <person name="Floudas D."/>
            <person name="Copeland A."/>
            <person name="Barry K.W."/>
            <person name="Cichocki N."/>
            <person name="Veneault-Fourrey C."/>
            <person name="LaButti K."/>
            <person name="Lindquist E.A."/>
            <person name="Lipzen A."/>
            <person name="Lundell T."/>
            <person name="Morin E."/>
            <person name="Murat C."/>
            <person name="Riley R."/>
            <person name="Ohm R."/>
            <person name="Sun H."/>
            <person name="Tunlid A."/>
            <person name="Henrissat B."/>
            <person name="Grigoriev I.V."/>
            <person name="Hibbett D.S."/>
            <person name="Martin F."/>
        </authorList>
    </citation>
    <scope>NUCLEOTIDE SEQUENCE [LARGE SCALE GENOMIC DNA]</scope>
    <source>
        <strain evidence="1 2">MD-312</strain>
    </source>
</reference>
<dbReference type="HOGENOM" id="CLU_023205_12_6_1"/>
<evidence type="ECO:0008006" key="3">
    <source>
        <dbReference type="Google" id="ProtNLM"/>
    </source>
</evidence>
<dbReference type="GO" id="GO:0016491">
    <property type="term" value="F:oxidoreductase activity"/>
    <property type="evidence" value="ECO:0007669"/>
    <property type="project" value="InterPro"/>
</dbReference>
<dbReference type="PANTHER" id="PTHR43827">
    <property type="entry name" value="2,5-DIKETO-D-GLUCONIC ACID REDUCTASE"/>
    <property type="match status" value="1"/>
</dbReference>
<dbReference type="PROSITE" id="PS00063">
    <property type="entry name" value="ALDOKETO_REDUCTASE_3"/>
    <property type="match status" value="1"/>
</dbReference>
<dbReference type="AlphaFoldDB" id="A0A0C9VKA2"/>
<name>A0A0C9VKA2_9AGAM</name>
<dbReference type="EMBL" id="KN840049">
    <property type="protein sequence ID" value="KIJ57925.1"/>
    <property type="molecule type" value="Genomic_DNA"/>
</dbReference>
<accession>A0A0C9VKA2</accession>
<evidence type="ECO:0000313" key="1">
    <source>
        <dbReference type="EMBL" id="KIJ57925.1"/>
    </source>
</evidence>
<protein>
    <recommendedName>
        <fullName evidence="3">NADP-dependent oxidoreductase domain-containing protein</fullName>
    </recommendedName>
</protein>
<evidence type="ECO:0000313" key="2">
    <source>
        <dbReference type="Proteomes" id="UP000053820"/>
    </source>
</evidence>
<keyword evidence="2" id="KW-1185">Reference proteome</keyword>
<dbReference type="InterPro" id="IPR020471">
    <property type="entry name" value="AKR"/>
</dbReference>
<dbReference type="SUPFAM" id="SSF51430">
    <property type="entry name" value="NAD(P)-linked oxidoreductase"/>
    <property type="match status" value="1"/>
</dbReference>
<sequence length="74" mass="8234">MSRGRRYNKDAAQILVRWSLQRGFVPLPKSSQPSRIISNGQVYDFNTEAADMAKLDALDQGSKGAVTWNPVDIP</sequence>
<dbReference type="Proteomes" id="UP000053820">
    <property type="component" value="Unassembled WGS sequence"/>
</dbReference>
<gene>
    <name evidence="1" type="ORF">HYDPIDRAFT_120173</name>
</gene>
<dbReference type="Gene3D" id="3.20.20.100">
    <property type="entry name" value="NADP-dependent oxidoreductase domain"/>
    <property type="match status" value="1"/>
</dbReference>
<proteinExistence type="predicted"/>
<organism evidence="1 2">
    <name type="scientific">Hydnomerulius pinastri MD-312</name>
    <dbReference type="NCBI Taxonomy" id="994086"/>
    <lineage>
        <taxon>Eukaryota</taxon>
        <taxon>Fungi</taxon>
        <taxon>Dikarya</taxon>
        <taxon>Basidiomycota</taxon>
        <taxon>Agaricomycotina</taxon>
        <taxon>Agaricomycetes</taxon>
        <taxon>Agaricomycetidae</taxon>
        <taxon>Boletales</taxon>
        <taxon>Boletales incertae sedis</taxon>
        <taxon>Leucogyrophana</taxon>
    </lineage>
</organism>
<dbReference type="PANTHER" id="PTHR43827:SF13">
    <property type="entry name" value="ALDO_KETO REDUCTASE FAMILY PROTEIN"/>
    <property type="match status" value="1"/>
</dbReference>